<proteinExistence type="predicted"/>
<protein>
    <submittedName>
        <fullName evidence="1">Uncharacterized protein</fullName>
    </submittedName>
</protein>
<dbReference type="Proteomes" id="UP000624709">
    <property type="component" value="Unassembled WGS sequence"/>
</dbReference>
<organism evidence="1 2">
    <name type="scientific">Actinoplanes palleronii</name>
    <dbReference type="NCBI Taxonomy" id="113570"/>
    <lineage>
        <taxon>Bacteria</taxon>
        <taxon>Bacillati</taxon>
        <taxon>Actinomycetota</taxon>
        <taxon>Actinomycetes</taxon>
        <taxon>Micromonosporales</taxon>
        <taxon>Micromonosporaceae</taxon>
        <taxon>Actinoplanes</taxon>
    </lineage>
</organism>
<reference evidence="1 2" key="1">
    <citation type="submission" date="2021-01" db="EMBL/GenBank/DDBJ databases">
        <title>Whole genome shotgun sequence of Actinoplanes palleronii NBRC 14916.</title>
        <authorList>
            <person name="Komaki H."/>
            <person name="Tamura T."/>
        </authorList>
    </citation>
    <scope>NUCLEOTIDE SEQUENCE [LARGE SCALE GENOMIC DNA]</scope>
    <source>
        <strain evidence="1 2">NBRC 14916</strain>
    </source>
</reference>
<accession>A0ABQ4B786</accession>
<sequence>MIFLEEGGVNTAVIVGAVGVLAGFLGDQAHVMIKLHGDASNPDGFPNGTWPRTNVGLYNDATVNDKTGRPDADWSLNGD</sequence>
<dbReference type="EMBL" id="BOMS01000031">
    <property type="protein sequence ID" value="GIE66311.1"/>
    <property type="molecule type" value="Genomic_DNA"/>
</dbReference>
<evidence type="ECO:0000313" key="1">
    <source>
        <dbReference type="EMBL" id="GIE66311.1"/>
    </source>
</evidence>
<dbReference type="RefSeq" id="WP_203825109.1">
    <property type="nucleotide sequence ID" value="NZ_BAAATY010000006.1"/>
</dbReference>
<evidence type="ECO:0000313" key="2">
    <source>
        <dbReference type="Proteomes" id="UP000624709"/>
    </source>
</evidence>
<keyword evidence="2" id="KW-1185">Reference proteome</keyword>
<name>A0ABQ4B786_9ACTN</name>
<gene>
    <name evidence="1" type="ORF">Apa02nite_024190</name>
</gene>
<comment type="caution">
    <text evidence="1">The sequence shown here is derived from an EMBL/GenBank/DDBJ whole genome shotgun (WGS) entry which is preliminary data.</text>
</comment>